<feature type="non-terminal residue" evidence="1">
    <location>
        <position position="52"/>
    </location>
</feature>
<dbReference type="EMBL" id="LXQA011328829">
    <property type="protein sequence ID" value="MCI93420.1"/>
    <property type="molecule type" value="Genomic_DNA"/>
</dbReference>
<accession>A0A392W444</accession>
<dbReference type="Proteomes" id="UP000265520">
    <property type="component" value="Unassembled WGS sequence"/>
</dbReference>
<protein>
    <submittedName>
        <fullName evidence="1">Sister chromatid cohesion protein PDS5-like A-like</fullName>
    </submittedName>
</protein>
<organism evidence="1 2">
    <name type="scientific">Trifolium medium</name>
    <dbReference type="NCBI Taxonomy" id="97028"/>
    <lineage>
        <taxon>Eukaryota</taxon>
        <taxon>Viridiplantae</taxon>
        <taxon>Streptophyta</taxon>
        <taxon>Embryophyta</taxon>
        <taxon>Tracheophyta</taxon>
        <taxon>Spermatophyta</taxon>
        <taxon>Magnoliopsida</taxon>
        <taxon>eudicotyledons</taxon>
        <taxon>Gunneridae</taxon>
        <taxon>Pentapetalae</taxon>
        <taxon>rosids</taxon>
        <taxon>fabids</taxon>
        <taxon>Fabales</taxon>
        <taxon>Fabaceae</taxon>
        <taxon>Papilionoideae</taxon>
        <taxon>50 kb inversion clade</taxon>
        <taxon>NPAAA clade</taxon>
        <taxon>Hologalegina</taxon>
        <taxon>IRL clade</taxon>
        <taxon>Trifolieae</taxon>
        <taxon>Trifolium</taxon>
    </lineage>
</organism>
<evidence type="ECO:0000313" key="2">
    <source>
        <dbReference type="Proteomes" id="UP000265520"/>
    </source>
</evidence>
<proteinExistence type="predicted"/>
<sequence length="52" mass="5994">MKERDDALKPLIDVVVCRGLFCDEDKDVKLMIAICVIELFRVMAPKPPFEDK</sequence>
<name>A0A392W444_9FABA</name>
<evidence type="ECO:0000313" key="1">
    <source>
        <dbReference type="EMBL" id="MCI93420.1"/>
    </source>
</evidence>
<reference evidence="1 2" key="1">
    <citation type="journal article" date="2018" name="Front. Plant Sci.">
        <title>Red Clover (Trifolium pratense) and Zigzag Clover (T. medium) - A Picture of Genomic Similarities and Differences.</title>
        <authorList>
            <person name="Dluhosova J."/>
            <person name="Istvanek J."/>
            <person name="Nedelnik J."/>
            <person name="Repkova J."/>
        </authorList>
    </citation>
    <scope>NUCLEOTIDE SEQUENCE [LARGE SCALE GENOMIC DNA]</scope>
    <source>
        <strain evidence="2">cv. 10/8</strain>
        <tissue evidence="1">Leaf</tissue>
    </source>
</reference>
<dbReference type="AlphaFoldDB" id="A0A392W444"/>
<keyword evidence="2" id="KW-1185">Reference proteome</keyword>
<dbReference type="Pfam" id="PF20168">
    <property type="entry name" value="PDS5"/>
    <property type="match status" value="1"/>
</dbReference>
<comment type="caution">
    <text evidence="1">The sequence shown here is derived from an EMBL/GenBank/DDBJ whole genome shotgun (WGS) entry which is preliminary data.</text>
</comment>